<dbReference type="WBParaSite" id="ECPE_0000402801-mRNA-1">
    <property type="protein sequence ID" value="ECPE_0000402801-mRNA-1"/>
    <property type="gene ID" value="ECPE_0000402801"/>
</dbReference>
<dbReference type="OrthoDB" id="6287439at2759"/>
<sequence length="501" mass="52425">MGRVYAKQPGLRHYTASHKGGCSKRRNWLWSFGRQEVEDPEERGSGWSKNLDARLAKAFIVLDYEISELPAEFELAINENKQVYFLNHQTQATTWFDPRIPEEFQKWGMTIEELQQVHINYACQFPCGSPISVGLHGAQIDRAPQATGSGASPCPGSAASVAVGRGPGCLTGSVSPSISAVSPVNSSTLTPSLAVLCSVSSPSSLSSNVSAVSANSRARMTNQGIPQSKHRAHAAQIGHGQGHKREQPVQAEIQHQRQHSHGHPTSSQVGMDPLVAHFRSCSQPVTMSTGHDSIGVPGLANLSAAATQSPNHASHGPLGSATCGLSSSSSLIGLSVASSPAGQMVSSSTLQTGQLGTGNAVSSSSGQLVQGLECLRLNTSNSPGAALGSPGHVIDVKQQSQPQQQQQQQPKQQRLQHPQFMLQTNTGLGVSPLATGTPSAGCNRFTTAGLPTTPVSGTQHSHQGSMDSGVGPSLAGQSSASANQTPEHTIMLFCDPSECIP</sequence>
<evidence type="ECO:0000259" key="2">
    <source>
        <dbReference type="PROSITE" id="PS50020"/>
    </source>
</evidence>
<feature type="compositionally biased region" description="Polar residues" evidence="1">
    <location>
        <begin position="475"/>
        <end position="486"/>
    </location>
</feature>
<feature type="region of interest" description="Disordered" evidence="1">
    <location>
        <begin position="223"/>
        <end position="267"/>
    </location>
</feature>
<dbReference type="PROSITE" id="PS50020">
    <property type="entry name" value="WW_DOMAIN_2"/>
    <property type="match status" value="1"/>
</dbReference>
<dbReference type="Proteomes" id="UP000272942">
    <property type="component" value="Unassembled WGS sequence"/>
</dbReference>
<feature type="region of interest" description="Disordered" evidence="1">
    <location>
        <begin position="445"/>
        <end position="486"/>
    </location>
</feature>
<reference evidence="3 4" key="2">
    <citation type="submission" date="2018-11" db="EMBL/GenBank/DDBJ databases">
        <authorList>
            <consortium name="Pathogen Informatics"/>
        </authorList>
    </citation>
    <scope>NUCLEOTIDE SEQUENCE [LARGE SCALE GENOMIC DNA]</scope>
    <source>
        <strain evidence="3 4">Egypt</strain>
    </source>
</reference>
<reference evidence="5" key="1">
    <citation type="submission" date="2016-06" db="UniProtKB">
        <authorList>
            <consortium name="WormBaseParasite"/>
        </authorList>
    </citation>
    <scope>IDENTIFICATION</scope>
</reference>
<evidence type="ECO:0000313" key="4">
    <source>
        <dbReference type="Proteomes" id="UP000272942"/>
    </source>
</evidence>
<dbReference type="InterPro" id="IPR001202">
    <property type="entry name" value="WW_dom"/>
</dbReference>
<dbReference type="SUPFAM" id="SSF51045">
    <property type="entry name" value="WW domain"/>
    <property type="match status" value="1"/>
</dbReference>
<dbReference type="Gene3D" id="2.20.70.10">
    <property type="match status" value="1"/>
</dbReference>
<feature type="domain" description="WW" evidence="2">
    <location>
        <begin position="67"/>
        <end position="100"/>
    </location>
</feature>
<dbReference type="EMBL" id="UZAN01040919">
    <property type="protein sequence ID" value="VDP71375.1"/>
    <property type="molecule type" value="Genomic_DNA"/>
</dbReference>
<evidence type="ECO:0000313" key="5">
    <source>
        <dbReference type="WBParaSite" id="ECPE_0000402801-mRNA-1"/>
    </source>
</evidence>
<dbReference type="CDD" id="cd00201">
    <property type="entry name" value="WW"/>
    <property type="match status" value="1"/>
</dbReference>
<dbReference type="AlphaFoldDB" id="A0A183AAN6"/>
<evidence type="ECO:0000313" key="3">
    <source>
        <dbReference type="EMBL" id="VDP71375.1"/>
    </source>
</evidence>
<gene>
    <name evidence="3" type="ORF">ECPE_LOCUS4021</name>
</gene>
<name>A0A183AAN6_9TREM</name>
<accession>A0A183AAN6</accession>
<feature type="compositionally biased region" description="Polar residues" evidence="1">
    <location>
        <begin position="445"/>
        <end position="466"/>
    </location>
</feature>
<evidence type="ECO:0000256" key="1">
    <source>
        <dbReference type="SAM" id="MobiDB-lite"/>
    </source>
</evidence>
<dbReference type="InterPro" id="IPR036020">
    <property type="entry name" value="WW_dom_sf"/>
</dbReference>
<protein>
    <submittedName>
        <fullName evidence="5">WW domain-containing protein</fullName>
    </submittedName>
</protein>
<organism evidence="5">
    <name type="scientific">Echinostoma caproni</name>
    <dbReference type="NCBI Taxonomy" id="27848"/>
    <lineage>
        <taxon>Eukaryota</taxon>
        <taxon>Metazoa</taxon>
        <taxon>Spiralia</taxon>
        <taxon>Lophotrochozoa</taxon>
        <taxon>Platyhelminthes</taxon>
        <taxon>Trematoda</taxon>
        <taxon>Digenea</taxon>
        <taxon>Plagiorchiida</taxon>
        <taxon>Echinostomata</taxon>
        <taxon>Echinostomatoidea</taxon>
        <taxon>Echinostomatidae</taxon>
        <taxon>Echinostoma</taxon>
    </lineage>
</organism>
<feature type="compositionally biased region" description="Low complexity" evidence="1">
    <location>
        <begin position="398"/>
        <end position="416"/>
    </location>
</feature>
<feature type="region of interest" description="Disordered" evidence="1">
    <location>
        <begin position="396"/>
        <end position="416"/>
    </location>
</feature>
<keyword evidence="4" id="KW-1185">Reference proteome</keyword>
<proteinExistence type="predicted"/>